<organism evidence="13 14">
    <name type="scientific">Svornostia abyssi</name>
    <dbReference type="NCBI Taxonomy" id="2898438"/>
    <lineage>
        <taxon>Bacteria</taxon>
        <taxon>Bacillati</taxon>
        <taxon>Actinomycetota</taxon>
        <taxon>Thermoleophilia</taxon>
        <taxon>Solirubrobacterales</taxon>
        <taxon>Baekduiaceae</taxon>
        <taxon>Svornostia</taxon>
    </lineage>
</organism>
<dbReference type="SUPFAM" id="SSF52777">
    <property type="entry name" value="CoA-dependent acyltransferases"/>
    <property type="match status" value="1"/>
</dbReference>
<sequence length="262" mass="28210">MRDLGGFALVGVRPVPLTPLNVQIGPHRRYAWVDADLAEFKQIKNHLGGTVNDVVLAAVADALGRFLRRRGFDTDGVVLRAMVPVSVRTADERGALGNKVAAMWAPLPVGIEDPVELLAEVRRAMGHLKDSGQAVGAQTLTELLGFAPPTILAQAMRLAPHQRYCNVVVTNVPGPQFPLYVLGRRLRALYPVVPVYDRLALNIAVLSYDGRLGFGLLADYDAVPDLDDLAADLRHAIAALLVAATGPLPERPRRFARSAGPA</sequence>
<feature type="domain" description="O-acyltransferase WSD1-like N-terminal" evidence="11">
    <location>
        <begin position="16"/>
        <end position="55"/>
    </location>
</feature>
<comment type="similarity">
    <text evidence="3">Belongs to the long-chain O-acyltransferase family.</text>
</comment>
<keyword evidence="6" id="KW-0808">Transferase</keyword>
<keyword evidence="8" id="KW-0443">Lipid metabolism</keyword>
<gene>
    <name evidence="13" type="ORF">LRS13_16900</name>
</gene>
<evidence type="ECO:0000256" key="7">
    <source>
        <dbReference type="ARBA" id="ARBA00022798"/>
    </source>
</evidence>
<evidence type="ECO:0000256" key="6">
    <source>
        <dbReference type="ARBA" id="ARBA00022679"/>
    </source>
</evidence>
<evidence type="ECO:0000256" key="1">
    <source>
        <dbReference type="ARBA" id="ARBA00004771"/>
    </source>
</evidence>
<dbReference type="RefSeq" id="WP_353862900.1">
    <property type="nucleotide sequence ID" value="NZ_CP088295.1"/>
</dbReference>
<feature type="domain" description="O-acyltransferase WSD1 C-terminal" evidence="12">
    <location>
        <begin position="97"/>
        <end position="240"/>
    </location>
</feature>
<accession>A0ABY5PCI0</accession>
<dbReference type="EC" id="2.3.1.20" evidence="4"/>
<evidence type="ECO:0000259" key="11">
    <source>
        <dbReference type="Pfam" id="PF03007"/>
    </source>
</evidence>
<dbReference type="InterPro" id="IPR004255">
    <property type="entry name" value="O-acyltransferase_WSD1_N"/>
</dbReference>
<keyword evidence="5" id="KW-0444">Lipid biosynthesis</keyword>
<proteinExistence type="inferred from homology"/>
<dbReference type="InterPro" id="IPR009721">
    <property type="entry name" value="O-acyltransferase_WSD1_C"/>
</dbReference>
<evidence type="ECO:0000256" key="3">
    <source>
        <dbReference type="ARBA" id="ARBA00009587"/>
    </source>
</evidence>
<evidence type="ECO:0000256" key="9">
    <source>
        <dbReference type="ARBA" id="ARBA00023315"/>
    </source>
</evidence>
<keyword evidence="14" id="KW-1185">Reference proteome</keyword>
<keyword evidence="7" id="KW-0319">Glycerol metabolism</keyword>
<evidence type="ECO:0000259" key="12">
    <source>
        <dbReference type="Pfam" id="PF06974"/>
    </source>
</evidence>
<reference evidence="14" key="1">
    <citation type="submission" date="2021-11" db="EMBL/GenBank/DDBJ databases">
        <title>Cultivation dependent microbiological survey of springs from the worlds oldest radium mine currently devoted to the extraction of radon-saturated water.</title>
        <authorList>
            <person name="Kapinusova G."/>
            <person name="Smrhova T."/>
            <person name="Strejcek M."/>
            <person name="Suman J."/>
            <person name="Jani K."/>
            <person name="Pajer P."/>
            <person name="Uhlik O."/>
        </authorList>
    </citation>
    <scope>NUCLEOTIDE SEQUENCE [LARGE SCALE GENOMIC DNA]</scope>
    <source>
        <strain evidence="14">J379</strain>
    </source>
</reference>
<evidence type="ECO:0000256" key="8">
    <source>
        <dbReference type="ARBA" id="ARBA00023098"/>
    </source>
</evidence>
<dbReference type="Pfam" id="PF03007">
    <property type="entry name" value="WS_DGAT_cat"/>
    <property type="match status" value="1"/>
</dbReference>
<evidence type="ECO:0000256" key="4">
    <source>
        <dbReference type="ARBA" id="ARBA00013244"/>
    </source>
</evidence>
<dbReference type="PANTHER" id="PTHR31650:SF1">
    <property type="entry name" value="WAX ESTER SYNTHASE_DIACYLGLYCEROL ACYLTRANSFERASE 4-RELATED"/>
    <property type="match status" value="1"/>
</dbReference>
<evidence type="ECO:0000256" key="2">
    <source>
        <dbReference type="ARBA" id="ARBA00005189"/>
    </source>
</evidence>
<evidence type="ECO:0000313" key="14">
    <source>
        <dbReference type="Proteomes" id="UP001058860"/>
    </source>
</evidence>
<dbReference type="EMBL" id="CP088295">
    <property type="protein sequence ID" value="UUY02370.1"/>
    <property type="molecule type" value="Genomic_DNA"/>
</dbReference>
<comment type="pathway">
    <text evidence="1">Glycerolipid metabolism; triacylglycerol biosynthesis.</text>
</comment>
<dbReference type="Proteomes" id="UP001058860">
    <property type="component" value="Chromosome"/>
</dbReference>
<comment type="catalytic activity">
    <reaction evidence="10">
        <text>an acyl-CoA + a 1,2-diacyl-sn-glycerol = a triacyl-sn-glycerol + CoA</text>
        <dbReference type="Rhea" id="RHEA:10868"/>
        <dbReference type="ChEBI" id="CHEBI:17815"/>
        <dbReference type="ChEBI" id="CHEBI:57287"/>
        <dbReference type="ChEBI" id="CHEBI:58342"/>
        <dbReference type="ChEBI" id="CHEBI:64615"/>
        <dbReference type="EC" id="2.3.1.20"/>
    </reaction>
</comment>
<evidence type="ECO:0000313" key="13">
    <source>
        <dbReference type="EMBL" id="UUY02370.1"/>
    </source>
</evidence>
<dbReference type="InterPro" id="IPR045034">
    <property type="entry name" value="O-acyltransferase_WSD1-like"/>
</dbReference>
<evidence type="ECO:0000256" key="5">
    <source>
        <dbReference type="ARBA" id="ARBA00022516"/>
    </source>
</evidence>
<evidence type="ECO:0000256" key="10">
    <source>
        <dbReference type="ARBA" id="ARBA00048109"/>
    </source>
</evidence>
<keyword evidence="9" id="KW-0012">Acyltransferase</keyword>
<name>A0ABY5PCI0_9ACTN</name>
<protein>
    <recommendedName>
        <fullName evidence="4">diacylglycerol O-acyltransferase</fullName>
        <ecNumber evidence="4">2.3.1.20</ecNumber>
    </recommendedName>
</protein>
<dbReference type="Pfam" id="PF06974">
    <property type="entry name" value="WS_DGAT_C"/>
    <property type="match status" value="1"/>
</dbReference>
<dbReference type="PANTHER" id="PTHR31650">
    <property type="entry name" value="O-ACYLTRANSFERASE (WSD1-LIKE) FAMILY PROTEIN"/>
    <property type="match status" value="1"/>
</dbReference>
<comment type="pathway">
    <text evidence="2">Lipid metabolism.</text>
</comment>